<sequence>MAGGHSRPALSSGRSLVQIARLSAPARIGLSQREGAGGAVRSSIGPVLHRSPADPLSHPRPQRELSNVSHGSRTSSATTASLPGHPPIFVRRVHAPTNLFPSPALETRPRPTGPRAEISLGRAVREARRQWAQIRAKYEPENTAAASPGILSTEGRDSWTTTS</sequence>
<protein>
    <submittedName>
        <fullName evidence="2">Uncharacterized protein</fullName>
    </submittedName>
</protein>
<reference evidence="2 3" key="1">
    <citation type="submission" date="2019-01" db="EMBL/GenBank/DDBJ databases">
        <title>Draft genome sequences of three monokaryotic isolates of the white-rot basidiomycete fungus Dichomitus squalens.</title>
        <authorList>
            <consortium name="DOE Joint Genome Institute"/>
            <person name="Lopez S.C."/>
            <person name="Andreopoulos B."/>
            <person name="Pangilinan J."/>
            <person name="Lipzen A."/>
            <person name="Riley R."/>
            <person name="Ahrendt S."/>
            <person name="Ng V."/>
            <person name="Barry K."/>
            <person name="Daum C."/>
            <person name="Grigoriev I.V."/>
            <person name="Hilden K.S."/>
            <person name="Makela M.R."/>
            <person name="de Vries R.P."/>
        </authorList>
    </citation>
    <scope>NUCLEOTIDE SEQUENCE [LARGE SCALE GENOMIC DNA]</scope>
    <source>
        <strain evidence="2 3">CBS 464.89</strain>
    </source>
</reference>
<keyword evidence="3" id="KW-1185">Reference proteome</keyword>
<name>A0A4Q9PIG2_9APHY</name>
<evidence type="ECO:0000313" key="3">
    <source>
        <dbReference type="Proteomes" id="UP000292082"/>
    </source>
</evidence>
<proteinExistence type="predicted"/>
<evidence type="ECO:0000313" key="2">
    <source>
        <dbReference type="EMBL" id="TBU53326.1"/>
    </source>
</evidence>
<feature type="region of interest" description="Disordered" evidence="1">
    <location>
        <begin position="27"/>
        <end position="89"/>
    </location>
</feature>
<dbReference type="Proteomes" id="UP000292082">
    <property type="component" value="Unassembled WGS sequence"/>
</dbReference>
<accession>A0A4Q9PIG2</accession>
<dbReference type="AlphaFoldDB" id="A0A4Q9PIG2"/>
<dbReference type="EMBL" id="ML145217">
    <property type="protein sequence ID" value="TBU53326.1"/>
    <property type="molecule type" value="Genomic_DNA"/>
</dbReference>
<gene>
    <name evidence="2" type="ORF">BD310DRAFT_938241</name>
</gene>
<evidence type="ECO:0000256" key="1">
    <source>
        <dbReference type="SAM" id="MobiDB-lite"/>
    </source>
</evidence>
<feature type="compositionally biased region" description="Polar residues" evidence="1">
    <location>
        <begin position="64"/>
        <end position="81"/>
    </location>
</feature>
<organism evidence="2 3">
    <name type="scientific">Dichomitus squalens</name>
    <dbReference type="NCBI Taxonomy" id="114155"/>
    <lineage>
        <taxon>Eukaryota</taxon>
        <taxon>Fungi</taxon>
        <taxon>Dikarya</taxon>
        <taxon>Basidiomycota</taxon>
        <taxon>Agaricomycotina</taxon>
        <taxon>Agaricomycetes</taxon>
        <taxon>Polyporales</taxon>
        <taxon>Polyporaceae</taxon>
        <taxon>Dichomitus</taxon>
    </lineage>
</organism>
<feature type="region of interest" description="Disordered" evidence="1">
    <location>
        <begin position="139"/>
        <end position="163"/>
    </location>
</feature>